<organism evidence="1 2">
    <name type="scientific">Planococcus massiliensis</name>
    <dbReference type="NCBI Taxonomy" id="1499687"/>
    <lineage>
        <taxon>Bacteria</taxon>
        <taxon>Bacillati</taxon>
        <taxon>Bacillota</taxon>
        <taxon>Bacilli</taxon>
        <taxon>Bacillales</taxon>
        <taxon>Caryophanaceae</taxon>
        <taxon>Planococcus</taxon>
    </lineage>
</organism>
<evidence type="ECO:0008006" key="3">
    <source>
        <dbReference type="Google" id="ProtNLM"/>
    </source>
</evidence>
<dbReference type="OrthoDB" id="2454247at2"/>
<reference evidence="1 2" key="1">
    <citation type="submission" date="2014-09" db="EMBL/GenBank/DDBJ databases">
        <authorList>
            <person name="Urmite Genomes Urmite Genomes"/>
        </authorList>
    </citation>
    <scope>NUCLEOTIDE SEQUENCE [LARGE SCALE GENOMIC DNA]</scope>
    <source>
        <strain evidence="1 2">ES2</strain>
    </source>
</reference>
<dbReference type="EMBL" id="CCXS01000001">
    <property type="protein sequence ID" value="CEG22890.1"/>
    <property type="molecule type" value="Genomic_DNA"/>
</dbReference>
<name>A0A098EM80_9BACL</name>
<protein>
    <recommendedName>
        <fullName evidence="3">DUF2922 domain-containing protein</fullName>
    </recommendedName>
</protein>
<gene>
    <name evidence="1" type="ORF">BN1080_01825</name>
</gene>
<accession>A0A098EM80</accession>
<sequence>MAKTLELIFETAAGKDVTLSVEEPREDISPQELNAGMQTIITQNIFEVEGSAFAKAKAARLVERNVTDYPL</sequence>
<dbReference type="AlphaFoldDB" id="A0A098EM80"/>
<dbReference type="STRING" id="1499687.BN1080_01825"/>
<dbReference type="InterPro" id="IPR021321">
    <property type="entry name" value="DUF2922"/>
</dbReference>
<dbReference type="Proteomes" id="UP000043699">
    <property type="component" value="Unassembled WGS sequence"/>
</dbReference>
<evidence type="ECO:0000313" key="1">
    <source>
        <dbReference type="EMBL" id="CEG22890.1"/>
    </source>
</evidence>
<proteinExistence type="predicted"/>
<dbReference type="Pfam" id="PF11148">
    <property type="entry name" value="DUF2922"/>
    <property type="match status" value="1"/>
</dbReference>
<keyword evidence="2" id="KW-1185">Reference proteome</keyword>
<dbReference type="RefSeq" id="WP_052651700.1">
    <property type="nucleotide sequence ID" value="NZ_CCXS01000001.1"/>
</dbReference>
<evidence type="ECO:0000313" key="2">
    <source>
        <dbReference type="Proteomes" id="UP000043699"/>
    </source>
</evidence>